<organism evidence="1 2">
    <name type="scientific">Trichinella pseudospiralis</name>
    <name type="common">Parasitic roundworm</name>
    <dbReference type="NCBI Taxonomy" id="6337"/>
    <lineage>
        <taxon>Eukaryota</taxon>
        <taxon>Metazoa</taxon>
        <taxon>Ecdysozoa</taxon>
        <taxon>Nematoda</taxon>
        <taxon>Enoplea</taxon>
        <taxon>Dorylaimia</taxon>
        <taxon>Trichinellida</taxon>
        <taxon>Trichinellidae</taxon>
        <taxon>Trichinella</taxon>
    </lineage>
</organism>
<evidence type="ECO:0000313" key="1">
    <source>
        <dbReference type="EMBL" id="KRY82084.1"/>
    </source>
</evidence>
<dbReference type="OrthoDB" id="5984724at2759"/>
<dbReference type="AlphaFoldDB" id="A0A0V1F7N3"/>
<dbReference type="EMBL" id="JYDT01000189">
    <property type="protein sequence ID" value="KRY82084.1"/>
    <property type="molecule type" value="Genomic_DNA"/>
</dbReference>
<keyword evidence="2" id="KW-1185">Reference proteome</keyword>
<gene>
    <name evidence="1" type="ORF">T4D_15895</name>
</gene>
<evidence type="ECO:0000313" key="2">
    <source>
        <dbReference type="Proteomes" id="UP000054995"/>
    </source>
</evidence>
<dbReference type="Proteomes" id="UP000054995">
    <property type="component" value="Unassembled WGS sequence"/>
</dbReference>
<protein>
    <submittedName>
        <fullName evidence="1">Uncharacterized protein</fullName>
    </submittedName>
</protein>
<name>A0A0V1F7N3_TRIPS</name>
<proteinExistence type="predicted"/>
<accession>A0A0V1F7N3</accession>
<sequence length="143" mass="16074">MTAEDIQTLVDEFTKHRRCLMALDKDPYAGSFPVSKVLMPVLKKKFPPALQRAWKLQVASVSESDDNLGNLLESKNQTALMESPCSKWNYVGRITSSAAALAASVTKGCPFCQDQHEAEVCERFFRADLARRRAMLRKQDACF</sequence>
<reference evidence="1 2" key="1">
    <citation type="submission" date="2015-01" db="EMBL/GenBank/DDBJ databases">
        <title>Evolution of Trichinella species and genotypes.</title>
        <authorList>
            <person name="Korhonen P.K."/>
            <person name="Edoardo P."/>
            <person name="Giuseppe L.R."/>
            <person name="Gasser R.B."/>
        </authorList>
    </citation>
    <scope>NUCLEOTIDE SEQUENCE [LARGE SCALE GENOMIC DNA]</scope>
    <source>
        <strain evidence="1">ISS470</strain>
    </source>
</reference>
<comment type="caution">
    <text evidence="1">The sequence shown here is derived from an EMBL/GenBank/DDBJ whole genome shotgun (WGS) entry which is preliminary data.</text>
</comment>